<dbReference type="PANTHER" id="PTHR43308">
    <property type="entry name" value="OUTER MEMBRANE PROTEIN ALPHA-RELATED"/>
    <property type="match status" value="1"/>
</dbReference>
<feature type="domain" description="SLH" evidence="4">
    <location>
        <begin position="841"/>
        <end position="903"/>
    </location>
</feature>
<dbReference type="PANTHER" id="PTHR43308:SF5">
    <property type="entry name" value="S-LAYER PROTEIN _ PEPTIDOGLYCAN ENDO-BETA-N-ACETYLGLUCOSAMINIDASE"/>
    <property type="match status" value="1"/>
</dbReference>
<organism evidence="5 6">
    <name type="scientific">Aminipila terrae</name>
    <dbReference type="NCBI Taxonomy" id="2697030"/>
    <lineage>
        <taxon>Bacteria</taxon>
        <taxon>Bacillati</taxon>
        <taxon>Bacillota</taxon>
        <taxon>Clostridia</taxon>
        <taxon>Peptostreptococcales</taxon>
        <taxon>Anaerovoracaceae</taxon>
        <taxon>Aminipila</taxon>
    </lineage>
</organism>
<dbReference type="KEGG" id="amic:Ami3637_04415"/>
<evidence type="ECO:0000313" key="5">
    <source>
        <dbReference type="EMBL" id="QHI71729.1"/>
    </source>
</evidence>
<dbReference type="InterPro" id="IPR044060">
    <property type="entry name" value="Bacterial_rp_domain"/>
</dbReference>
<dbReference type="Gene3D" id="2.160.20.110">
    <property type="match status" value="1"/>
</dbReference>
<name>A0A6P1MAM3_9FIRM</name>
<feature type="region of interest" description="Disordered" evidence="2">
    <location>
        <begin position="486"/>
        <end position="506"/>
    </location>
</feature>
<dbReference type="EMBL" id="CP047591">
    <property type="protein sequence ID" value="QHI71729.1"/>
    <property type="molecule type" value="Genomic_DNA"/>
</dbReference>
<dbReference type="RefSeq" id="WP_162361503.1">
    <property type="nucleotide sequence ID" value="NZ_CP047591.1"/>
</dbReference>
<dbReference type="InterPro" id="IPR051465">
    <property type="entry name" value="Cell_Envelope_Struct_Comp"/>
</dbReference>
<evidence type="ECO:0000256" key="2">
    <source>
        <dbReference type="SAM" id="MobiDB-lite"/>
    </source>
</evidence>
<dbReference type="Proteomes" id="UP000463883">
    <property type="component" value="Chromosome"/>
</dbReference>
<evidence type="ECO:0000256" key="3">
    <source>
        <dbReference type="SAM" id="SignalP"/>
    </source>
</evidence>
<dbReference type="InterPro" id="IPR001119">
    <property type="entry name" value="SLH_dom"/>
</dbReference>
<sequence>MKKRLLSILLSLCMVLTLMPAIAWADTSATTAEEYAAAEPAAVASTDYEINDADKTLTLYNAKGAAWWSANSAKGLSDEDGEKCLTYTVKLANDINVSAFLWTPVGTSSAFKGNFDGQNHTITGLTVDVNMSSGTAYAGLFDIISGTSGTPVSIQNVGLIDSSVTATSPNQAWAGGIAARVDSCTITNCYNTGSINAVNTGENGNVIASGIVGLTTNSTVTNCYNTGNITGNSNLGSLVGGIIVQAIESTVTNCYNTGDISVTSDTNYIGGIVDAIFHSTVTNCYNTGSISATGTTNSIGGIVGRINMDSILTNCYYLSTVAEKGISLIDSSSATNCGTFDSSGTLAAGTADQFGGSDQTLGNGSNLLAALNGWVQAQTTPADYQTWTVKTGVNGGYPVFGIGYAITATTATNGSYTVKVGSSEVTSANAGDTVTITPTPSSGYELDKVTVFKTSDTNTPVALNSNTFTMPAYAVTVNVTFKTNTPTNSGGSSGGSGGSSASTTPAAPVIVSGKTESIGKSEATTNETKVTVDSNKLTEKIGTAEKGSNVQIPVSDSRSAATAEIVVKNVEDMAKKDMTLEVKSGNVSYELPTTAMDTTLVMKSLGASDASKVPVSVTIKKLDESTVTVENGKLIVPPVEFTVTATYGGKTVEIKGFSQYVQRSIEISKEQAAQITTAVVKNQDGTLRHVPTYVYQKDGRWFARINSRTNSTYALIHNETAFADAQGKWYENIVSEMASRKIINGKSETSFDGNASITRAEFAAILVRGLGLPTDGTCSFTDVKADDWYSGAVGTAVEYGLVNGYSNGSFAPNANITRQEAMAMIQRAAKIAEFTGTTGKLSSFTDSDKVSTWAKSAAEFNVGSGLIVGSNGKLRSGDDINRAETATVILRLLQKAELIDVRSKT</sequence>
<feature type="domain" description="SLH" evidence="4">
    <location>
        <begin position="717"/>
        <end position="775"/>
    </location>
</feature>
<keyword evidence="1" id="KW-0677">Repeat</keyword>
<dbReference type="Pfam" id="PF00395">
    <property type="entry name" value="SLH"/>
    <property type="match status" value="2"/>
</dbReference>
<dbReference type="PROSITE" id="PS51272">
    <property type="entry name" value="SLH"/>
    <property type="match status" value="3"/>
</dbReference>
<evidence type="ECO:0000313" key="6">
    <source>
        <dbReference type="Proteomes" id="UP000463883"/>
    </source>
</evidence>
<feature type="domain" description="SLH" evidence="4">
    <location>
        <begin position="776"/>
        <end position="839"/>
    </location>
</feature>
<evidence type="ECO:0000256" key="1">
    <source>
        <dbReference type="ARBA" id="ARBA00022737"/>
    </source>
</evidence>
<keyword evidence="6" id="KW-1185">Reference proteome</keyword>
<feature type="chain" id="PRO_5026703422" description="SLH domain-containing protein" evidence="3">
    <location>
        <begin position="26"/>
        <end position="905"/>
    </location>
</feature>
<feature type="signal peptide" evidence="3">
    <location>
        <begin position="1"/>
        <end position="25"/>
    </location>
</feature>
<dbReference type="Pfam" id="PF18998">
    <property type="entry name" value="Flg_new_2"/>
    <property type="match status" value="1"/>
</dbReference>
<accession>A0A6P1MAM3</accession>
<dbReference type="AlphaFoldDB" id="A0A6P1MAM3"/>
<reference evidence="5 6" key="1">
    <citation type="submission" date="2020-01" db="EMBL/GenBank/DDBJ databases">
        <title>Genomic analysis of Aminipila sp. CBA3637.</title>
        <authorList>
            <person name="Kim Y.B."/>
            <person name="Roh S.W."/>
        </authorList>
    </citation>
    <scope>NUCLEOTIDE SEQUENCE [LARGE SCALE GENOMIC DNA]</scope>
    <source>
        <strain evidence="5 6">CBA3637</strain>
    </source>
</reference>
<proteinExistence type="predicted"/>
<evidence type="ECO:0000259" key="4">
    <source>
        <dbReference type="PROSITE" id="PS51272"/>
    </source>
</evidence>
<gene>
    <name evidence="5" type="ORF">Ami3637_04415</name>
</gene>
<protein>
    <recommendedName>
        <fullName evidence="4">SLH domain-containing protein</fullName>
    </recommendedName>
</protein>
<keyword evidence="3" id="KW-0732">Signal</keyword>